<evidence type="ECO:0000256" key="2">
    <source>
        <dbReference type="ARBA" id="ARBA00022475"/>
    </source>
</evidence>
<keyword evidence="6" id="KW-0408">Iron</keyword>
<name>D2BJE8_DEHMV</name>
<dbReference type="Proteomes" id="UP000002506">
    <property type="component" value="Chromosome"/>
</dbReference>
<evidence type="ECO:0000256" key="6">
    <source>
        <dbReference type="ARBA" id="ARBA00023004"/>
    </source>
</evidence>
<dbReference type="Pfam" id="PF13484">
    <property type="entry name" value="Fer4_16"/>
    <property type="match status" value="1"/>
</dbReference>
<dbReference type="RefSeq" id="WP_012882585.1">
    <property type="nucleotide sequence ID" value="NC_013552.1"/>
</dbReference>
<dbReference type="GO" id="GO:0008616">
    <property type="term" value="P:tRNA queuosine(34) biosynthetic process"/>
    <property type="evidence" value="ECO:0007669"/>
    <property type="project" value="InterPro"/>
</dbReference>
<evidence type="ECO:0000259" key="11">
    <source>
        <dbReference type="PROSITE" id="PS51379"/>
    </source>
</evidence>
<dbReference type="HOGENOM" id="CLU_036586_0_0_0"/>
<dbReference type="GO" id="GO:0051539">
    <property type="term" value="F:4 iron, 4 sulfur cluster binding"/>
    <property type="evidence" value="ECO:0007669"/>
    <property type="project" value="UniProtKB-KW"/>
</dbReference>
<keyword evidence="3" id="KW-0004">4Fe-4S</keyword>
<dbReference type="InterPro" id="IPR004453">
    <property type="entry name" value="QueG"/>
</dbReference>
<dbReference type="PANTHER" id="PTHR30002:SF4">
    <property type="entry name" value="EPOXYQUEUOSINE REDUCTASE"/>
    <property type="match status" value="1"/>
</dbReference>
<proteinExistence type="predicted"/>
<dbReference type="PROSITE" id="PS51318">
    <property type="entry name" value="TAT"/>
    <property type="match status" value="1"/>
</dbReference>
<feature type="domain" description="4Fe-4S ferredoxin-type" evidence="11">
    <location>
        <begin position="345"/>
        <end position="375"/>
    </location>
</feature>
<evidence type="ECO:0000256" key="1">
    <source>
        <dbReference type="ARBA" id="ARBA00004236"/>
    </source>
</evidence>
<evidence type="ECO:0000256" key="4">
    <source>
        <dbReference type="ARBA" id="ARBA00022723"/>
    </source>
</evidence>
<evidence type="ECO:0000256" key="10">
    <source>
        <dbReference type="SAM" id="SignalP"/>
    </source>
</evidence>
<evidence type="ECO:0000313" key="13">
    <source>
        <dbReference type="Proteomes" id="UP000002506"/>
    </source>
</evidence>
<feature type="signal peptide" evidence="10">
    <location>
        <begin position="1"/>
        <end position="37"/>
    </location>
</feature>
<dbReference type="OrthoDB" id="9803192at2"/>
<dbReference type="KEGG" id="dev:DhcVS_1349"/>
<dbReference type="InterPro" id="IPR012832">
    <property type="entry name" value="RDH"/>
</dbReference>
<evidence type="ECO:0000256" key="8">
    <source>
        <dbReference type="ARBA" id="ARBA00023136"/>
    </source>
</evidence>
<dbReference type="AlphaFoldDB" id="D2BJE8"/>
<organism evidence="12 13">
    <name type="scientific">Dehalococcoides mccartyi (strain VS)</name>
    <dbReference type="NCBI Taxonomy" id="311424"/>
    <lineage>
        <taxon>Bacteria</taxon>
        <taxon>Bacillati</taxon>
        <taxon>Chloroflexota</taxon>
        <taxon>Dehalococcoidia</taxon>
        <taxon>Dehalococcoidales</taxon>
        <taxon>Dehalococcoidaceae</taxon>
        <taxon>Dehalococcoides</taxon>
    </lineage>
</organism>
<keyword evidence="7" id="KW-0411">Iron-sulfur</keyword>
<accession>D2BJE8</accession>
<evidence type="ECO:0000256" key="5">
    <source>
        <dbReference type="ARBA" id="ARBA00022729"/>
    </source>
</evidence>
<comment type="subcellular location">
    <subcellularLocation>
        <location evidence="1">Cell membrane</location>
    </subcellularLocation>
</comment>
<evidence type="ECO:0000256" key="3">
    <source>
        <dbReference type="ARBA" id="ARBA00022485"/>
    </source>
</evidence>
<dbReference type="InterPro" id="IPR017896">
    <property type="entry name" value="4Fe4S_Fe-S-bd"/>
</dbReference>
<dbReference type="GO" id="GO:0046872">
    <property type="term" value="F:metal ion binding"/>
    <property type="evidence" value="ECO:0007669"/>
    <property type="project" value="UniProtKB-KW"/>
</dbReference>
<keyword evidence="2" id="KW-1003">Cell membrane</keyword>
<dbReference type="InterPro" id="IPR017900">
    <property type="entry name" value="4Fe4S_Fe_S_CS"/>
</dbReference>
<reference evidence="12 13" key="1">
    <citation type="journal article" date="2009" name="PLoS Genet.">
        <title>Localized plasticity in the streamlined genomes of vinyl chloride respiring Dehalococcoides.</title>
        <authorList>
            <person name="McMurdie P.J."/>
            <person name="Behrens S.F."/>
            <person name="Muller J.A."/>
            <person name="Goke J."/>
            <person name="Ritalahti K.M."/>
            <person name="Wagner R."/>
            <person name="Goltsman E."/>
            <person name="Lapidus A."/>
            <person name="Holmes S."/>
            <person name="Loffler F.E."/>
            <person name="Spormann A.M."/>
        </authorList>
    </citation>
    <scope>NUCLEOTIDE SEQUENCE [LARGE SCALE GENOMIC DNA]</scope>
    <source>
        <strain evidence="12 13">VS</strain>
    </source>
</reference>
<dbReference type="PANTHER" id="PTHR30002">
    <property type="entry name" value="EPOXYQUEUOSINE REDUCTASE"/>
    <property type="match status" value="1"/>
</dbReference>
<dbReference type="PROSITE" id="PS51379">
    <property type="entry name" value="4FE4S_FER_2"/>
    <property type="match status" value="1"/>
</dbReference>
<dbReference type="Gene3D" id="3.30.70.20">
    <property type="match status" value="1"/>
</dbReference>
<keyword evidence="5 10" id="KW-0732">Signal</keyword>
<evidence type="ECO:0000256" key="9">
    <source>
        <dbReference type="ARBA" id="ARBA00029374"/>
    </source>
</evidence>
<dbReference type="eggNOG" id="COG1600">
    <property type="taxonomic scope" value="Bacteria"/>
</dbReference>
<feature type="chain" id="PRO_5003028503" evidence="10">
    <location>
        <begin position="38"/>
        <end position="461"/>
    </location>
</feature>
<dbReference type="InterPro" id="IPR006311">
    <property type="entry name" value="TAT_signal"/>
</dbReference>
<keyword evidence="4" id="KW-0479">Metal-binding</keyword>
<evidence type="ECO:0000313" key="12">
    <source>
        <dbReference type="EMBL" id="ACZ62448.1"/>
    </source>
</evidence>
<dbReference type="SUPFAM" id="SSF54862">
    <property type="entry name" value="4Fe-4S ferredoxins"/>
    <property type="match status" value="1"/>
</dbReference>
<dbReference type="EMBL" id="CP001827">
    <property type="protein sequence ID" value="ACZ62448.1"/>
    <property type="molecule type" value="Genomic_DNA"/>
</dbReference>
<protein>
    <submittedName>
        <fullName evidence="12">Reductive dehalogenase</fullName>
    </submittedName>
</protein>
<keyword evidence="8" id="KW-0472">Membrane</keyword>
<dbReference type="GO" id="GO:0005886">
    <property type="term" value="C:plasma membrane"/>
    <property type="evidence" value="ECO:0007669"/>
    <property type="project" value="UniProtKB-SubCell"/>
</dbReference>
<evidence type="ECO:0000256" key="7">
    <source>
        <dbReference type="ARBA" id="ARBA00023014"/>
    </source>
</evidence>
<dbReference type="GO" id="GO:0052693">
    <property type="term" value="F:epoxyqueuosine reductase activity"/>
    <property type="evidence" value="ECO:0007669"/>
    <property type="project" value="TreeGrafter"/>
</dbReference>
<comment type="cofactor">
    <cofactor evidence="9">
        <name>corrinoid</name>
        <dbReference type="ChEBI" id="CHEBI:33913"/>
    </cofactor>
</comment>
<gene>
    <name evidence="12" type="primary">rdhA</name>
    <name evidence="12" type="ordered locus">DhcVS_1349</name>
</gene>
<dbReference type="NCBIfam" id="TIGR02486">
    <property type="entry name" value="RDH"/>
    <property type="match status" value="1"/>
</dbReference>
<dbReference type="PROSITE" id="PS00198">
    <property type="entry name" value="4FE4S_FER_1"/>
    <property type="match status" value="1"/>
</dbReference>
<sequence length="461" mass="50093">MEELNTKLSRRKFMKGLGVSSAIAAGAVLTSATTVAAAEGGIDPGEKLGAHDAYDGSSIKRVLPANFYKEIETRSGYIGTTKIVDPGNRFDARQHGFAQISACIGSGDFSVEKSSWGPVLQKAFAAKKQFQSEISAELKEDYVWSGALTNSMDAMHYTLRSGNFDSIPISGNKLTLSPEEATAKIKKLAYWIGLERVGICEITEDLKPYFYSKRTTGLKTVGVPAGFKVDGIDVPWPFPYKYCICMADACDYNAGRGLRGPLVEATGKTSCMVSDFPAYQMETIIRSLGYDAKANAICDTATMSEPLAVQAGLGELGRSGLVISPWGGNFRLTECFTNLPLIPDKPIDFGLQEFCKVCKKCAVNCPASAISIDDEPSEVVKASKFIGWNTDSYKCLTERIVHGCSTCQAICPWSKPDTIIHEIGRTIGQNKAFAPFLVKLDDFFYGAKPEGLDVPTWAPWR</sequence>